<dbReference type="Proteomes" id="UP001202248">
    <property type="component" value="Unassembled WGS sequence"/>
</dbReference>
<keyword evidence="2" id="KW-1185">Reference proteome</keyword>
<dbReference type="EMBL" id="JAKWBL010000002">
    <property type="protein sequence ID" value="MCH5598900.1"/>
    <property type="molecule type" value="Genomic_DNA"/>
</dbReference>
<evidence type="ECO:0000313" key="1">
    <source>
        <dbReference type="EMBL" id="MCH5598900.1"/>
    </source>
</evidence>
<reference evidence="1 2" key="1">
    <citation type="submission" date="2022-02" db="EMBL/GenBank/DDBJ databases">
        <authorList>
            <person name="Min J."/>
        </authorList>
    </citation>
    <scope>NUCLEOTIDE SEQUENCE [LARGE SCALE GENOMIC DNA]</scope>
    <source>
        <strain evidence="1 2">GR10-1</strain>
    </source>
</reference>
<name>A0ABS9SKR6_9BACT</name>
<proteinExistence type="predicted"/>
<comment type="caution">
    <text evidence="1">The sequence shown here is derived from an EMBL/GenBank/DDBJ whole genome shotgun (WGS) entry which is preliminary data.</text>
</comment>
<gene>
    <name evidence="1" type="ORF">MKP09_13780</name>
</gene>
<accession>A0ABS9SKR6</accession>
<sequence>MLNLGLNYTIPKKGGEAGIFGVYNEAEINIRPNKWLSFGPLIGSVISKRTELYTGVHVSFEF</sequence>
<evidence type="ECO:0000313" key="2">
    <source>
        <dbReference type="Proteomes" id="UP001202248"/>
    </source>
</evidence>
<protein>
    <submittedName>
        <fullName evidence="1">Uncharacterized protein</fullName>
    </submittedName>
</protein>
<dbReference type="RefSeq" id="WP_240830566.1">
    <property type="nucleotide sequence ID" value="NZ_JAKWBL010000002.1"/>
</dbReference>
<organism evidence="1 2">
    <name type="scientific">Niabella ginsengisoli</name>
    <dbReference type="NCBI Taxonomy" id="522298"/>
    <lineage>
        <taxon>Bacteria</taxon>
        <taxon>Pseudomonadati</taxon>
        <taxon>Bacteroidota</taxon>
        <taxon>Chitinophagia</taxon>
        <taxon>Chitinophagales</taxon>
        <taxon>Chitinophagaceae</taxon>
        <taxon>Niabella</taxon>
    </lineage>
</organism>